<proteinExistence type="predicted"/>
<dbReference type="InterPro" id="IPR003142">
    <property type="entry name" value="BPL_C"/>
</dbReference>
<dbReference type="InterPro" id="IPR008988">
    <property type="entry name" value="Transcriptional_repressor_C"/>
</dbReference>
<dbReference type="Pfam" id="PF02237">
    <property type="entry name" value="BPL_C"/>
    <property type="match status" value="1"/>
</dbReference>
<keyword evidence="2" id="KW-0436">Ligase</keyword>
<dbReference type="AlphaFoldDB" id="B8KWC9"/>
<protein>
    <submittedName>
        <fullName evidence="2">Biotin--acetyl-CoA-carboxylase ligase</fullName>
    </submittedName>
</protein>
<evidence type="ECO:0000313" key="2">
    <source>
        <dbReference type="EMBL" id="EED35982.1"/>
    </source>
</evidence>
<name>B8KWC9_9GAMM</name>
<accession>B8KWC9</accession>
<dbReference type="GO" id="GO:0016874">
    <property type="term" value="F:ligase activity"/>
    <property type="evidence" value="ECO:0007669"/>
    <property type="project" value="UniProtKB-KW"/>
</dbReference>
<dbReference type="HOGENOM" id="CLU_2617791_0_0_6"/>
<dbReference type="EMBL" id="DS999411">
    <property type="protein sequence ID" value="EED35982.1"/>
    <property type="molecule type" value="Genomic_DNA"/>
</dbReference>
<reference evidence="3" key="1">
    <citation type="journal article" date="2013" name="BMC Microbiol.">
        <title>Taxonomy and evolution of bacteriochlorophyll a-containing members of the OM60/NOR5 clade of marine gammaproteobacteria: description of Luminiphilus syltensis gen. nov., sp. nov., reclassification of Haliea rubra as Pseudohaliea rubra gen. nov., comb. nov., and emendation of Chromatocurvus halotolerans.</title>
        <authorList>
            <person name="Spring S."/>
            <person name="Riedel T."/>
            <person name="Sproer C."/>
            <person name="Yan S."/>
            <person name="Harder J."/>
            <person name="Fuchs B.M."/>
        </authorList>
    </citation>
    <scope>NUCLEOTIDE SEQUENCE [LARGE SCALE GENOMIC DNA]</scope>
    <source>
        <strain evidence="3">NOR51-B</strain>
    </source>
</reference>
<organism evidence="2 3">
    <name type="scientific">Luminiphilus syltensis NOR5-1B</name>
    <dbReference type="NCBI Taxonomy" id="565045"/>
    <lineage>
        <taxon>Bacteria</taxon>
        <taxon>Pseudomonadati</taxon>
        <taxon>Pseudomonadota</taxon>
        <taxon>Gammaproteobacteria</taxon>
        <taxon>Cellvibrionales</taxon>
        <taxon>Halieaceae</taxon>
        <taxon>Luminiphilus</taxon>
    </lineage>
</organism>
<dbReference type="Proteomes" id="UP000004699">
    <property type="component" value="Unassembled WGS sequence"/>
</dbReference>
<dbReference type="Gene3D" id="2.30.30.100">
    <property type="match status" value="1"/>
</dbReference>
<evidence type="ECO:0000313" key="3">
    <source>
        <dbReference type="Proteomes" id="UP000004699"/>
    </source>
</evidence>
<evidence type="ECO:0000259" key="1">
    <source>
        <dbReference type="Pfam" id="PF02237"/>
    </source>
</evidence>
<dbReference type="SUPFAM" id="SSF50037">
    <property type="entry name" value="C-terminal domain of transcriptional repressors"/>
    <property type="match status" value="1"/>
</dbReference>
<gene>
    <name evidence="2" type="ORF">NOR51B_1930</name>
</gene>
<sequence>MRVVSADPLLTEYPTGGFTRWRDPWSQLDYLSNAQVLVSGAMQIQGAACGVDETGGLLVDTHQGRKTVYSGDVSVRRQ</sequence>
<keyword evidence="3" id="KW-1185">Reference proteome</keyword>
<dbReference type="STRING" id="565045.NOR51B_1930"/>
<feature type="domain" description="Biotin protein ligase C-terminal" evidence="1">
    <location>
        <begin position="43"/>
        <end position="76"/>
    </location>
</feature>